<dbReference type="EMBL" id="JBHTIT010000001">
    <property type="protein sequence ID" value="MFD0949993.1"/>
    <property type="molecule type" value="Genomic_DNA"/>
</dbReference>
<dbReference type="PANTHER" id="PTHR46211:SF14">
    <property type="entry name" value="GLYCEROPHOSPHODIESTER PHOSPHODIESTERASE"/>
    <property type="match status" value="1"/>
</dbReference>
<dbReference type="InterPro" id="IPR017946">
    <property type="entry name" value="PLC-like_Pdiesterase_TIM-brl"/>
</dbReference>
<dbReference type="PANTHER" id="PTHR46211">
    <property type="entry name" value="GLYCEROPHOSPHORYL DIESTER PHOSPHODIESTERASE"/>
    <property type="match status" value="1"/>
</dbReference>
<comment type="caution">
    <text evidence="2">The sequence shown here is derived from an EMBL/GenBank/DDBJ whole genome shotgun (WGS) entry which is preliminary data.</text>
</comment>
<dbReference type="RefSeq" id="WP_379070259.1">
    <property type="nucleotide sequence ID" value="NZ_JBHTIT010000001.1"/>
</dbReference>
<evidence type="ECO:0000313" key="3">
    <source>
        <dbReference type="Proteomes" id="UP001597044"/>
    </source>
</evidence>
<dbReference type="PROSITE" id="PS51704">
    <property type="entry name" value="GP_PDE"/>
    <property type="match status" value="1"/>
</dbReference>
<dbReference type="Proteomes" id="UP001597044">
    <property type="component" value="Unassembled WGS sequence"/>
</dbReference>
<dbReference type="SUPFAM" id="SSF51695">
    <property type="entry name" value="PLC-like phosphodiesterases"/>
    <property type="match status" value="1"/>
</dbReference>
<proteinExistence type="predicted"/>
<accession>A0ABW3HEU9</accession>
<dbReference type="Pfam" id="PF03009">
    <property type="entry name" value="GDPD"/>
    <property type="match status" value="1"/>
</dbReference>
<name>A0ABW3HEU9_9GAMM</name>
<reference evidence="3" key="1">
    <citation type="journal article" date="2019" name="Int. J. Syst. Evol. Microbiol.">
        <title>The Global Catalogue of Microorganisms (GCM) 10K type strain sequencing project: providing services to taxonomists for standard genome sequencing and annotation.</title>
        <authorList>
            <consortium name="The Broad Institute Genomics Platform"/>
            <consortium name="The Broad Institute Genome Sequencing Center for Infectious Disease"/>
            <person name="Wu L."/>
            <person name="Ma J."/>
        </authorList>
    </citation>
    <scope>NUCLEOTIDE SEQUENCE [LARGE SCALE GENOMIC DNA]</scope>
    <source>
        <strain evidence="3">CCUG 63419</strain>
    </source>
</reference>
<keyword evidence="3" id="KW-1185">Reference proteome</keyword>
<evidence type="ECO:0000313" key="2">
    <source>
        <dbReference type="EMBL" id="MFD0949993.1"/>
    </source>
</evidence>
<dbReference type="Gene3D" id="3.20.20.190">
    <property type="entry name" value="Phosphatidylinositol (PI) phosphodiesterase"/>
    <property type="match status" value="1"/>
</dbReference>
<protein>
    <submittedName>
        <fullName evidence="2">Glycerophosphodiester phosphodiesterase</fullName>
    </submittedName>
</protein>
<gene>
    <name evidence="2" type="ORF">ACFQ0F_06260</name>
</gene>
<evidence type="ECO:0000259" key="1">
    <source>
        <dbReference type="PROSITE" id="PS51704"/>
    </source>
</evidence>
<organism evidence="2 3">
    <name type="scientific">Paraperlucidibaca wandonensis</name>
    <dbReference type="NCBI Taxonomy" id="1268273"/>
    <lineage>
        <taxon>Bacteria</taxon>
        <taxon>Pseudomonadati</taxon>
        <taxon>Pseudomonadota</taxon>
        <taxon>Gammaproteobacteria</taxon>
        <taxon>Moraxellales</taxon>
        <taxon>Moraxellaceae</taxon>
        <taxon>Paraperlucidibaca</taxon>
    </lineage>
</organism>
<sequence>MRLIGHRGARSEAPENTLSGFRYLRALGVRAVEFDIHLSADGELIVIHDAELSRTTSGHGLVREHSAAELAALDACHQPAHKGFAPWPKREGVPTLAQVLTELYDFTHIELELKLQHEEDEAAVVAALPAIWQRFNLSGRARCTSFNPRLLHRLQQQAPELPRGFLVEDNFAGDIVQVAQALGCDAIGPHANLLTAELVTQAHAASLWVSTWTVNDHQRALELAAMGVDGLITDTPMLAKSWLSWSA</sequence>
<feature type="domain" description="GP-PDE" evidence="1">
    <location>
        <begin position="1"/>
        <end position="243"/>
    </location>
</feature>
<dbReference type="InterPro" id="IPR030395">
    <property type="entry name" value="GP_PDE_dom"/>
</dbReference>